<evidence type="ECO:0000256" key="4">
    <source>
        <dbReference type="ARBA" id="ARBA00022989"/>
    </source>
</evidence>
<dbReference type="Pfam" id="PF04066">
    <property type="entry name" value="MrpF_PhaF"/>
    <property type="match status" value="1"/>
</dbReference>
<dbReference type="OrthoDB" id="8163608at2"/>
<dbReference type="GO" id="GO:0015075">
    <property type="term" value="F:monoatomic ion transmembrane transporter activity"/>
    <property type="evidence" value="ECO:0007669"/>
    <property type="project" value="InterPro"/>
</dbReference>
<protein>
    <submittedName>
        <fullName evidence="7">Multisubunit sodium/proton antiporter, MrpF subunit</fullName>
    </submittedName>
</protein>
<dbReference type="GO" id="GO:0005886">
    <property type="term" value="C:plasma membrane"/>
    <property type="evidence" value="ECO:0007669"/>
    <property type="project" value="UniProtKB-SubCell"/>
</dbReference>
<keyword evidence="3 6" id="KW-0812">Transmembrane</keyword>
<feature type="transmembrane region" description="Helical" evidence="6">
    <location>
        <begin position="6"/>
        <end position="24"/>
    </location>
</feature>
<proteinExistence type="predicted"/>
<accession>A0A1H5Z3K8</accession>
<gene>
    <name evidence="7" type="ORF">SAMN04488115_104194</name>
</gene>
<evidence type="ECO:0000256" key="3">
    <source>
        <dbReference type="ARBA" id="ARBA00022692"/>
    </source>
</evidence>
<sequence length="95" mass="9730">MPDFLTGAAVFILVVTGLGLFRVLRSQVAVERMMAVQLLGTGGAAVILLLGTATASDALTDVALLLMLLSAFSCAAFTLGQSSSATATERAEEKP</sequence>
<evidence type="ECO:0000256" key="1">
    <source>
        <dbReference type="ARBA" id="ARBA00004651"/>
    </source>
</evidence>
<dbReference type="RefSeq" id="WP_103872639.1">
    <property type="nucleotide sequence ID" value="NZ_FNUY01000004.1"/>
</dbReference>
<evidence type="ECO:0000256" key="2">
    <source>
        <dbReference type="ARBA" id="ARBA00022475"/>
    </source>
</evidence>
<name>A0A1H5Z3K8_9HYPH</name>
<feature type="transmembrane region" description="Helical" evidence="6">
    <location>
        <begin position="62"/>
        <end position="80"/>
    </location>
</feature>
<comment type="subcellular location">
    <subcellularLocation>
        <location evidence="1">Cell membrane</location>
        <topology evidence="1">Multi-pass membrane protein</topology>
    </subcellularLocation>
</comment>
<evidence type="ECO:0000313" key="7">
    <source>
        <dbReference type="EMBL" id="SEG29946.1"/>
    </source>
</evidence>
<keyword evidence="5 6" id="KW-0472">Membrane</keyword>
<keyword evidence="4 6" id="KW-1133">Transmembrane helix</keyword>
<dbReference type="Proteomes" id="UP000236743">
    <property type="component" value="Unassembled WGS sequence"/>
</dbReference>
<dbReference type="AlphaFoldDB" id="A0A1H5Z3K8"/>
<keyword evidence="2" id="KW-1003">Cell membrane</keyword>
<evidence type="ECO:0000313" key="8">
    <source>
        <dbReference type="Proteomes" id="UP000236743"/>
    </source>
</evidence>
<dbReference type="InterPro" id="IPR007208">
    <property type="entry name" value="MrpF/PhaF-like"/>
</dbReference>
<keyword evidence="8" id="KW-1185">Reference proteome</keyword>
<dbReference type="EMBL" id="FNUY01000004">
    <property type="protein sequence ID" value="SEG29946.1"/>
    <property type="molecule type" value="Genomic_DNA"/>
</dbReference>
<reference evidence="7 8" key="1">
    <citation type="submission" date="2016-10" db="EMBL/GenBank/DDBJ databases">
        <authorList>
            <person name="de Groot N.N."/>
        </authorList>
    </citation>
    <scope>NUCLEOTIDE SEQUENCE [LARGE SCALE GENOMIC DNA]</scope>
    <source>
        <strain evidence="7 8">DSM 26656</strain>
    </source>
</reference>
<evidence type="ECO:0000256" key="5">
    <source>
        <dbReference type="ARBA" id="ARBA00023136"/>
    </source>
</evidence>
<feature type="transmembrane region" description="Helical" evidence="6">
    <location>
        <begin position="36"/>
        <end position="56"/>
    </location>
</feature>
<evidence type="ECO:0000256" key="6">
    <source>
        <dbReference type="SAM" id="Phobius"/>
    </source>
</evidence>
<organism evidence="7 8">
    <name type="scientific">Bosea lathyri</name>
    <dbReference type="NCBI Taxonomy" id="1036778"/>
    <lineage>
        <taxon>Bacteria</taxon>
        <taxon>Pseudomonadati</taxon>
        <taxon>Pseudomonadota</taxon>
        <taxon>Alphaproteobacteria</taxon>
        <taxon>Hyphomicrobiales</taxon>
        <taxon>Boseaceae</taxon>
        <taxon>Bosea</taxon>
    </lineage>
</organism>